<dbReference type="OrthoDB" id="5965864at2759"/>
<keyword evidence="4 8" id="KW-0812">Transmembrane</keyword>
<dbReference type="GO" id="GO:0005774">
    <property type="term" value="C:vacuolar membrane"/>
    <property type="evidence" value="ECO:0007669"/>
    <property type="project" value="UniProtKB-SubCell"/>
</dbReference>
<feature type="transmembrane region" description="Helical" evidence="8">
    <location>
        <begin position="129"/>
        <end position="148"/>
    </location>
</feature>
<name>A0A9P8TE07_9ASCO</name>
<accession>A0A9P8TE07</accession>
<evidence type="ECO:0000256" key="3">
    <source>
        <dbReference type="ARBA" id="ARBA00022448"/>
    </source>
</evidence>
<dbReference type="GO" id="GO:0012505">
    <property type="term" value="C:endomembrane system"/>
    <property type="evidence" value="ECO:0007669"/>
    <property type="project" value="UniProtKB-SubCell"/>
</dbReference>
<feature type="transmembrane region" description="Helical" evidence="8">
    <location>
        <begin position="154"/>
        <end position="174"/>
    </location>
</feature>
<gene>
    <name evidence="9" type="ORF">WICMUC_002740</name>
</gene>
<keyword evidence="7 8" id="KW-0472">Membrane</keyword>
<evidence type="ECO:0000313" key="9">
    <source>
        <dbReference type="EMBL" id="KAH3675451.1"/>
    </source>
</evidence>
<keyword evidence="3" id="KW-0813">Transport</keyword>
<organism evidence="9 10">
    <name type="scientific">Wickerhamomyces mucosus</name>
    <dbReference type="NCBI Taxonomy" id="1378264"/>
    <lineage>
        <taxon>Eukaryota</taxon>
        <taxon>Fungi</taxon>
        <taxon>Dikarya</taxon>
        <taxon>Ascomycota</taxon>
        <taxon>Saccharomycotina</taxon>
        <taxon>Saccharomycetes</taxon>
        <taxon>Phaffomycetales</taxon>
        <taxon>Wickerhamomycetaceae</taxon>
        <taxon>Wickerhamomyces</taxon>
    </lineage>
</organism>
<dbReference type="InterPro" id="IPR036259">
    <property type="entry name" value="MFS_trans_sf"/>
</dbReference>
<reference evidence="9" key="1">
    <citation type="journal article" date="2021" name="Open Biol.">
        <title>Shared evolutionary footprints suggest mitochondrial oxidative damage underlies multiple complex I losses in fungi.</title>
        <authorList>
            <person name="Schikora-Tamarit M.A."/>
            <person name="Marcet-Houben M."/>
            <person name="Nosek J."/>
            <person name="Gabaldon T."/>
        </authorList>
    </citation>
    <scope>NUCLEOTIDE SEQUENCE</scope>
    <source>
        <strain evidence="9">CBS6341</strain>
    </source>
</reference>
<dbReference type="SUPFAM" id="SSF103473">
    <property type="entry name" value="MFS general substrate transporter"/>
    <property type="match status" value="1"/>
</dbReference>
<evidence type="ECO:0000256" key="4">
    <source>
        <dbReference type="ARBA" id="ARBA00022692"/>
    </source>
</evidence>
<evidence type="ECO:0000256" key="1">
    <source>
        <dbReference type="ARBA" id="ARBA00004127"/>
    </source>
</evidence>
<dbReference type="Gene3D" id="1.20.1250.20">
    <property type="entry name" value="MFS general substrate transporter like domains"/>
    <property type="match status" value="1"/>
</dbReference>
<evidence type="ECO:0000256" key="5">
    <source>
        <dbReference type="ARBA" id="ARBA00022970"/>
    </source>
</evidence>
<comment type="subcellular location">
    <subcellularLocation>
        <location evidence="1">Endomembrane system</location>
        <topology evidence="1">Multi-pass membrane protein</topology>
    </subcellularLocation>
    <subcellularLocation>
        <location evidence="8">Vacuole membrane</location>
        <topology evidence="8">Multi-pass membrane protein</topology>
    </subcellularLocation>
</comment>
<dbReference type="Pfam" id="PF02487">
    <property type="entry name" value="CLN3"/>
    <property type="match status" value="2"/>
</dbReference>
<dbReference type="Proteomes" id="UP000769528">
    <property type="component" value="Unassembled WGS sequence"/>
</dbReference>
<feature type="transmembrane region" description="Helical" evidence="8">
    <location>
        <begin position="340"/>
        <end position="364"/>
    </location>
</feature>
<dbReference type="GO" id="GO:0006865">
    <property type="term" value="P:amino acid transport"/>
    <property type="evidence" value="ECO:0007669"/>
    <property type="project" value="UniProtKB-KW"/>
</dbReference>
<sequence length="383" mass="43005">MRSPSVFSLFWLFGLLNNILYVVILSAAVDLVGATIPKSTVLLADILPSLIIKVSSPFFIHKLSYNKRIYLIISLSFSGVFFVTFPFLFWRILGIILASSSSGLGEVTFLQLTHFYGKNSLQGWSSGTGGAGIFGSFAYLFFTTILRFEVKTALLLFSFLPFGFLFYFTLPGVLGSQSAQNHSGENYEETYEIDLAKFSHFQKTLKRIKALVFPYMVPLTSVYFFEYLINQAVSPTLLFDIETSPFSKFRDIYVTYGTFYQLGVFVSRSSSSFVRVHNLYIPSILQALNLVILLIQSIYSFIPNVYIVIAIIFYEGLLGGASYVNTFMNVTESLEGEEREFALGAVTVSDSFGILIAALIGLWLEPQLCAFQVDHGKDWCRLE</sequence>
<keyword evidence="10" id="KW-1185">Reference proteome</keyword>
<evidence type="ECO:0000256" key="2">
    <source>
        <dbReference type="ARBA" id="ARBA00007467"/>
    </source>
</evidence>
<dbReference type="EMBL" id="JAEUBF010000772">
    <property type="protein sequence ID" value="KAH3675451.1"/>
    <property type="molecule type" value="Genomic_DNA"/>
</dbReference>
<evidence type="ECO:0000256" key="6">
    <source>
        <dbReference type="ARBA" id="ARBA00022989"/>
    </source>
</evidence>
<keyword evidence="8" id="KW-0926">Vacuole</keyword>
<dbReference type="PANTHER" id="PTHR10981">
    <property type="entry name" value="BATTENIN"/>
    <property type="match status" value="1"/>
</dbReference>
<proteinExistence type="inferred from homology"/>
<feature type="transmembrane region" description="Helical" evidence="8">
    <location>
        <begin position="41"/>
        <end position="60"/>
    </location>
</feature>
<comment type="caution">
    <text evidence="9">The sequence shown here is derived from an EMBL/GenBank/DDBJ whole genome shotgun (WGS) entry which is preliminary data.</text>
</comment>
<dbReference type="PIRSF" id="PIRSF015974">
    <property type="entry name" value="CLN3_BTN1"/>
    <property type="match status" value="1"/>
</dbReference>
<keyword evidence="5" id="KW-0029">Amino-acid transport</keyword>
<evidence type="ECO:0000313" key="10">
    <source>
        <dbReference type="Proteomes" id="UP000769528"/>
    </source>
</evidence>
<dbReference type="GO" id="GO:0051453">
    <property type="term" value="P:regulation of intracellular pH"/>
    <property type="evidence" value="ECO:0007669"/>
    <property type="project" value="TreeGrafter"/>
</dbReference>
<comment type="similarity">
    <text evidence="2 8">Belongs to the battenin family.</text>
</comment>
<dbReference type="InterPro" id="IPR003492">
    <property type="entry name" value="Battenin_disease_Cln3"/>
</dbReference>
<reference evidence="9" key="2">
    <citation type="submission" date="2021-01" db="EMBL/GenBank/DDBJ databases">
        <authorList>
            <person name="Schikora-Tamarit M.A."/>
        </authorList>
    </citation>
    <scope>NUCLEOTIDE SEQUENCE</scope>
    <source>
        <strain evidence="9">CBS6341</strain>
    </source>
</reference>
<protein>
    <recommendedName>
        <fullName evidence="8">Protein BTN</fullName>
    </recommendedName>
</protein>
<dbReference type="PRINTS" id="PR01315">
    <property type="entry name" value="BATTENIN"/>
</dbReference>
<feature type="transmembrane region" description="Helical" evidence="8">
    <location>
        <begin position="305"/>
        <end position="328"/>
    </location>
</feature>
<dbReference type="PANTHER" id="PTHR10981:SF0">
    <property type="entry name" value="BATTENIN"/>
    <property type="match status" value="1"/>
</dbReference>
<dbReference type="InterPro" id="IPR018460">
    <property type="entry name" value="Battenin_disease_Cln3_subgr"/>
</dbReference>
<evidence type="ECO:0000256" key="8">
    <source>
        <dbReference type="RuleBase" id="RU361113"/>
    </source>
</evidence>
<keyword evidence="6 8" id="KW-1133">Transmembrane helix</keyword>
<feature type="transmembrane region" description="Helical" evidence="8">
    <location>
        <begin position="7"/>
        <end position="29"/>
    </location>
</feature>
<dbReference type="AlphaFoldDB" id="A0A9P8TE07"/>
<feature type="transmembrane region" description="Helical" evidence="8">
    <location>
        <begin position="279"/>
        <end position="299"/>
    </location>
</feature>
<evidence type="ECO:0000256" key="7">
    <source>
        <dbReference type="ARBA" id="ARBA00023136"/>
    </source>
</evidence>
<feature type="transmembrane region" description="Helical" evidence="8">
    <location>
        <begin position="69"/>
        <end position="89"/>
    </location>
</feature>